<dbReference type="CDD" id="cd00435">
    <property type="entry name" value="ACBP"/>
    <property type="match status" value="1"/>
</dbReference>
<dbReference type="PANTHER" id="PTHR23310:SF62">
    <property type="entry name" value="ACYL-COA BINDING PROTEIN 1, ISOFORM A"/>
    <property type="match status" value="1"/>
</dbReference>
<sequence length="223" mass="24828">MSAATAASLVAHAPAPMAVPPQPTSLELNHLPTFRGRNVGPCTECQCRAYTPRSHLGGLCMNCNHPPTKHLRLCDMCKKPVDDTTKDCQILCCLDILCSECSHRLSSLPEIDCPRCHCITVMQSAEAAPAAPAEPQRERTLQERFEQAAVDVALLSKRPNDQTQLELYGFFKQAKEGDCTTKKPGMFDVRARYKWDAWNKHLGMTKEAAMEAYIALVEELKRK</sequence>
<comment type="similarity">
    <text evidence="1">Belongs to the ACBP family.</text>
</comment>
<feature type="domain" description="ACB" evidence="3">
    <location>
        <begin position="141"/>
        <end position="223"/>
    </location>
</feature>
<dbReference type="InterPro" id="IPR014352">
    <property type="entry name" value="FERM/acyl-CoA-bd_prot_sf"/>
</dbReference>
<dbReference type="Gene3D" id="1.20.80.10">
    <property type="match status" value="1"/>
</dbReference>
<comment type="caution">
    <text evidence="4">The sequence shown here is derived from an EMBL/GenBank/DDBJ whole genome shotgun (WGS) entry which is preliminary data.</text>
</comment>
<protein>
    <submittedName>
        <fullName evidence="4">Acyl-CoA-binding protein</fullName>
    </submittedName>
</protein>
<evidence type="ECO:0000256" key="2">
    <source>
        <dbReference type="ARBA" id="ARBA00023121"/>
    </source>
</evidence>
<evidence type="ECO:0000256" key="1">
    <source>
        <dbReference type="ARBA" id="ARBA00005567"/>
    </source>
</evidence>
<keyword evidence="2" id="KW-0446">Lipid-binding</keyword>
<accession>A0ABQ8U9A5</accession>
<dbReference type="PRINTS" id="PR00689">
    <property type="entry name" value="ACOABINDINGP"/>
</dbReference>
<proteinExistence type="inferred from homology"/>
<name>A0ABQ8U9A5_9EUKA</name>
<reference evidence="4" key="1">
    <citation type="journal article" date="2022" name="bioRxiv">
        <title>Genomics of Preaxostyla Flagellates Illuminates Evolutionary Transitions and the Path Towards Mitochondrial Loss.</title>
        <authorList>
            <person name="Novak L.V.F."/>
            <person name="Treitli S.C."/>
            <person name="Pyrih J."/>
            <person name="Halakuc P."/>
            <person name="Pipaliya S.V."/>
            <person name="Vacek V."/>
            <person name="Brzon O."/>
            <person name="Soukal P."/>
            <person name="Eme L."/>
            <person name="Dacks J.B."/>
            <person name="Karnkowska A."/>
            <person name="Elias M."/>
            <person name="Hampl V."/>
        </authorList>
    </citation>
    <scope>NUCLEOTIDE SEQUENCE</scope>
    <source>
        <strain evidence="4">RCP-MX</strain>
    </source>
</reference>
<keyword evidence="5" id="KW-1185">Reference proteome</keyword>
<organism evidence="4 5">
    <name type="scientific">Paratrimastix pyriformis</name>
    <dbReference type="NCBI Taxonomy" id="342808"/>
    <lineage>
        <taxon>Eukaryota</taxon>
        <taxon>Metamonada</taxon>
        <taxon>Preaxostyla</taxon>
        <taxon>Paratrimastigidae</taxon>
        <taxon>Paratrimastix</taxon>
    </lineage>
</organism>
<dbReference type="EMBL" id="JAPMOS010000090">
    <property type="protein sequence ID" value="KAJ4455875.1"/>
    <property type="molecule type" value="Genomic_DNA"/>
</dbReference>
<dbReference type="InterPro" id="IPR035984">
    <property type="entry name" value="Acyl-CoA-binding_sf"/>
</dbReference>
<dbReference type="PANTHER" id="PTHR23310">
    <property type="entry name" value="ACYL-COA-BINDING PROTEIN, ACBP"/>
    <property type="match status" value="1"/>
</dbReference>
<dbReference type="InterPro" id="IPR000582">
    <property type="entry name" value="Acyl-CoA-binding_protein"/>
</dbReference>
<evidence type="ECO:0000259" key="3">
    <source>
        <dbReference type="PROSITE" id="PS51228"/>
    </source>
</evidence>
<dbReference type="SUPFAM" id="SSF47027">
    <property type="entry name" value="Acyl-CoA binding protein"/>
    <property type="match status" value="1"/>
</dbReference>
<evidence type="ECO:0000313" key="4">
    <source>
        <dbReference type="EMBL" id="KAJ4455875.1"/>
    </source>
</evidence>
<dbReference type="Proteomes" id="UP001141327">
    <property type="component" value="Unassembled WGS sequence"/>
</dbReference>
<dbReference type="Pfam" id="PF00887">
    <property type="entry name" value="ACBP"/>
    <property type="match status" value="1"/>
</dbReference>
<gene>
    <name evidence="4" type="ORF">PAPYR_9084</name>
</gene>
<evidence type="ECO:0000313" key="5">
    <source>
        <dbReference type="Proteomes" id="UP001141327"/>
    </source>
</evidence>
<dbReference type="PROSITE" id="PS51228">
    <property type="entry name" value="ACB_2"/>
    <property type="match status" value="1"/>
</dbReference>